<feature type="compositionally biased region" description="Low complexity" evidence="4">
    <location>
        <begin position="1010"/>
        <end position="1021"/>
    </location>
</feature>
<gene>
    <name evidence="6" type="ORF">A9Q75_17460</name>
</gene>
<dbReference type="InterPro" id="IPR011050">
    <property type="entry name" value="Pectin_lyase_fold/virulence"/>
</dbReference>
<comment type="caution">
    <text evidence="6">The sequence shown here is derived from an EMBL/GenBank/DDBJ whole genome shotgun (WGS) entry which is preliminary data.</text>
</comment>
<keyword evidence="3" id="KW-0732">Signal</keyword>
<evidence type="ECO:0000313" key="7">
    <source>
        <dbReference type="Proteomes" id="UP000243053"/>
    </source>
</evidence>
<feature type="domain" description="Dystroglycan-type cadherin-like" evidence="5">
    <location>
        <begin position="919"/>
        <end position="1010"/>
    </location>
</feature>
<dbReference type="AlphaFoldDB" id="A0A1Y5E406"/>
<dbReference type="InterPro" id="IPR055372">
    <property type="entry name" value="CBM96"/>
</dbReference>
<dbReference type="InterPro" id="IPR013783">
    <property type="entry name" value="Ig-like_fold"/>
</dbReference>
<comment type="subcellular location">
    <subcellularLocation>
        <location evidence="1">Secreted</location>
    </subcellularLocation>
</comment>
<dbReference type="Pfam" id="PF05345">
    <property type="entry name" value="He_PIG"/>
    <property type="match status" value="1"/>
</dbReference>
<dbReference type="Proteomes" id="UP000243053">
    <property type="component" value="Unassembled WGS sequence"/>
</dbReference>
<evidence type="ECO:0000259" key="5">
    <source>
        <dbReference type="SMART" id="SM00736"/>
    </source>
</evidence>
<dbReference type="GO" id="GO:0016020">
    <property type="term" value="C:membrane"/>
    <property type="evidence" value="ECO:0007669"/>
    <property type="project" value="InterPro"/>
</dbReference>
<evidence type="ECO:0000256" key="2">
    <source>
        <dbReference type="ARBA" id="ARBA00022525"/>
    </source>
</evidence>
<dbReference type="InterPro" id="IPR006644">
    <property type="entry name" value="Cadg"/>
</dbReference>
<proteinExistence type="predicted"/>
<dbReference type="NCBIfam" id="NF033679">
    <property type="entry name" value="DNRLRE_dom"/>
    <property type="match status" value="1"/>
</dbReference>
<dbReference type="InterPro" id="IPR015919">
    <property type="entry name" value="Cadherin-like_sf"/>
</dbReference>
<evidence type="ECO:0000256" key="1">
    <source>
        <dbReference type="ARBA" id="ARBA00004613"/>
    </source>
</evidence>
<dbReference type="Gene3D" id="2.60.40.10">
    <property type="entry name" value="Immunoglobulins"/>
    <property type="match status" value="2"/>
</dbReference>
<keyword evidence="2" id="KW-0964">Secreted</keyword>
<dbReference type="InterPro" id="IPR012334">
    <property type="entry name" value="Pectin_lyas_fold"/>
</dbReference>
<feature type="compositionally biased region" description="Gly residues" evidence="4">
    <location>
        <begin position="1022"/>
        <end position="1041"/>
    </location>
</feature>
<organism evidence="6 7">
    <name type="scientific">Colwellia psychrerythraea</name>
    <name type="common">Vibrio psychroerythus</name>
    <dbReference type="NCBI Taxonomy" id="28229"/>
    <lineage>
        <taxon>Bacteria</taxon>
        <taxon>Pseudomonadati</taxon>
        <taxon>Pseudomonadota</taxon>
        <taxon>Gammaproteobacteria</taxon>
        <taxon>Alteromonadales</taxon>
        <taxon>Colwelliaceae</taxon>
        <taxon>Colwellia</taxon>
    </lineage>
</organism>
<feature type="region of interest" description="Disordered" evidence="4">
    <location>
        <begin position="1010"/>
        <end position="1071"/>
    </location>
</feature>
<evidence type="ECO:0000256" key="4">
    <source>
        <dbReference type="SAM" id="MobiDB-lite"/>
    </source>
</evidence>
<dbReference type="SMART" id="SM00736">
    <property type="entry name" value="CADG"/>
    <property type="match status" value="1"/>
</dbReference>
<dbReference type="SUPFAM" id="SSF49313">
    <property type="entry name" value="Cadherin-like"/>
    <property type="match status" value="1"/>
</dbReference>
<sequence length="1093" mass="117027">MIINKNAAITKQSGQHKKLPRNHIVSKYSKAVICVALLFSTPSWAGELFVASDGVDNLTTNDGSILQPWASLNFALTQVTAGDSINLRKGSYHEKITKGSISGTALKPIIIQSYKGEKVTFDGTVPVSAITSDNWTQHSGDIYKLQLDEPTWQLFVDDEMMMNARWPNARFDDDSVYSRAGWAIGKDATTTNGHIDTDPSVHDLAAANIDATGAVVIANNRNFDTYTRKVTTHSAGNNAFDHDATANFVVNKNYYFLQGALSLLDQDKEWHIDASNMAYLWAPNGGSPTGKIRARTQQFVISANNWNYVTLKGLDFFATTIDLRSSESITIEDCNFNYSGVSKRALGETTTKASMLRLINTVGAGNFVLRNISIRNSDSQAFLIKGDNTVVENSLFENIDWAATEAYSPSASMVFHGNNTLLSRNTIRNTGTSETIATATLGSATNSSITAQYNDIYNTGYAQSDGAQLQIRIEAQDGTVVHHNWLHDTPKYGFRFDAPVEAAEWGDNGFSHHNVVWNSSGANPKGMDDRHYNNLLFDNTNVDLIILHDLADNGDWSNETTKTINNASDSISGHRTDVKSVPGTASSNFNGVNKTELLKTLLRDPANHDFRPVAGSSLVDAGEVISDSDFSHPTQGADPDIGSYEAGNNNYWIPGRQLTSASYPIPFNAGSTTKTDADLMWRHGYTATSYNVHLGTSADLLVFKGNQATNIFTPSALTVGQTYYWRVDAVTPSGTITGDVWSFTIDATPVITSLTPVADAYVDDSSPDTNKGSEDAIKLITPITPNVPSGYEQQYGFLKFNVDVPGTIISAKLKLYNSGTKNRGVNVHSVNDISWDETSITWNNQPVIGAAIVKADVLENSWQEFDLTGQVTANGLLSLALKRDASDSRREVDSKEGSFAPQLIIEYTAAVAGNDAPVFTSASLNKANAIEGTAYSASIASDAIDANGDSLTFSKTSGPDWLQVGADGELSGTPALADVGDKSFVVKVTDSKGASATATLTITVEAKVADTGTDDGTSTGDTGTGTDDGTGTGDSGTGDSGTGTDDGTDTGGSGTGTDDGTDTGDTASESSGGTIYHLVTLLLAMYLYRRRAH</sequence>
<evidence type="ECO:0000313" key="6">
    <source>
        <dbReference type="EMBL" id="OUR75735.1"/>
    </source>
</evidence>
<dbReference type="GO" id="GO:0005576">
    <property type="term" value="C:extracellular region"/>
    <property type="evidence" value="ECO:0007669"/>
    <property type="project" value="UniProtKB-SubCell"/>
</dbReference>
<feature type="region of interest" description="Disordered" evidence="4">
    <location>
        <begin position="567"/>
        <end position="586"/>
    </location>
</feature>
<dbReference type="Gene3D" id="2.160.20.10">
    <property type="entry name" value="Single-stranded right-handed beta-helix, Pectin lyase-like"/>
    <property type="match status" value="2"/>
</dbReference>
<dbReference type="Pfam" id="PF24517">
    <property type="entry name" value="CBM96"/>
    <property type="match status" value="1"/>
</dbReference>
<dbReference type="SUPFAM" id="SSF51126">
    <property type="entry name" value="Pectin lyase-like"/>
    <property type="match status" value="1"/>
</dbReference>
<dbReference type="EMBL" id="MAAF01000107">
    <property type="protein sequence ID" value="OUR75735.1"/>
    <property type="molecule type" value="Genomic_DNA"/>
</dbReference>
<name>A0A1Y5E406_COLPS</name>
<accession>A0A1Y5E406</accession>
<reference evidence="7" key="1">
    <citation type="journal article" date="2017" name="Proc. Natl. Acad. Sci. U.S.A.">
        <title>Simulation of Deepwater Horizon oil plume reveals substrate specialization within a complex community of hydrocarbon degraders.</title>
        <authorList>
            <person name="Hu P."/>
            <person name="Dubinsky E.A."/>
            <person name="Probst A.J."/>
            <person name="Wang J."/>
            <person name="Sieber C.M.K."/>
            <person name="Tom L.M."/>
            <person name="Gardinali P."/>
            <person name="Banfield J.F."/>
            <person name="Atlas R.M."/>
            <person name="Andersen G.L."/>
        </authorList>
    </citation>
    <scope>NUCLEOTIDE SEQUENCE [LARGE SCALE GENOMIC DNA]</scope>
</reference>
<protein>
    <recommendedName>
        <fullName evidence="5">Dystroglycan-type cadherin-like domain-containing protein</fullName>
    </recommendedName>
</protein>
<dbReference type="GO" id="GO:0005509">
    <property type="term" value="F:calcium ion binding"/>
    <property type="evidence" value="ECO:0007669"/>
    <property type="project" value="InterPro"/>
</dbReference>
<evidence type="ECO:0000256" key="3">
    <source>
        <dbReference type="ARBA" id="ARBA00022729"/>
    </source>
</evidence>